<comment type="domain">
    <text evidence="10">Consists of 16-stranded beta-barrel sheets, with large surface-exposed loops, that form a transmembrane pore at the center of each barrel. The pore is partially ocluded by a peptide loop that folds into the pore lumen.</text>
</comment>
<comment type="function">
    <text evidence="10">Forms passive diffusion pores that allow small molecular weight hydrophilic materials across the outer membrane.</text>
</comment>
<accession>A0A1G8YZ86</accession>
<organism evidence="11 12">
    <name type="scientific">Mesorhizobium muleiense</name>
    <dbReference type="NCBI Taxonomy" id="1004279"/>
    <lineage>
        <taxon>Bacteria</taxon>
        <taxon>Pseudomonadati</taxon>
        <taxon>Pseudomonadota</taxon>
        <taxon>Alphaproteobacteria</taxon>
        <taxon>Hyphomicrobiales</taxon>
        <taxon>Phyllobacteriaceae</taxon>
        <taxon>Mesorhizobium</taxon>
    </lineage>
</organism>
<keyword evidence="6 10" id="KW-0406">Ion transport</keyword>
<comment type="similarity">
    <text evidence="1 10">Belongs to the alphaproteobacteria porin family.</text>
</comment>
<keyword evidence="3 10" id="KW-1134">Transmembrane beta strand</keyword>
<dbReference type="AlphaFoldDB" id="A0A1G8YZ86"/>
<sequence>MYIKIRLLGLTALIAASVVRAAGAEREPAEYIKICDVLGSGYFYIPNTETCLRIGGYVRYDIGLGDVRSYDSARTSDVRTGEDQGTWRNNTRFTFKTWSGQQTELGALTTYTETHVNFGNSANSRDSPQNYGFNSGLALASAWVELGGLRVGKDGSAFDTFVSYAGNVLDSMLVRSAGFDTNVAQYYFDAGNGISTVISLEQGSGSAGTIDSYIPHVVAGLKYTQGWGSITGVAAYDSNYEALAGKIRVDVAVTNQLSLFGLFGYGSNGSLNEDSNGAIANHVRGSYKIWNGQWAFWAGATYEFDEKTSFNFQVSSDQLKNSGLAANVVYMVVPGFTVTAEVDYDRYGNFGVGPADPTTVKGTSKPNSVGGILRFQRSF</sequence>
<feature type="chain" id="PRO_5011327885" description="Porin" evidence="10">
    <location>
        <begin position="22"/>
        <end position="379"/>
    </location>
</feature>
<keyword evidence="12" id="KW-1185">Reference proteome</keyword>
<feature type="signal peptide" evidence="10">
    <location>
        <begin position="1"/>
        <end position="21"/>
    </location>
</feature>
<dbReference type="GO" id="GO:0046930">
    <property type="term" value="C:pore complex"/>
    <property type="evidence" value="ECO:0007669"/>
    <property type="project" value="UniProtKB-KW"/>
</dbReference>
<keyword evidence="7 10" id="KW-0626">Porin</keyword>
<dbReference type="InterPro" id="IPR003684">
    <property type="entry name" value="Porin_alphabac"/>
</dbReference>
<dbReference type="GO" id="GO:0006811">
    <property type="term" value="P:monoatomic ion transport"/>
    <property type="evidence" value="ECO:0007669"/>
    <property type="project" value="UniProtKB-KW"/>
</dbReference>
<evidence type="ECO:0000256" key="10">
    <source>
        <dbReference type="RuleBase" id="RU364005"/>
    </source>
</evidence>
<dbReference type="GO" id="GO:0015288">
    <property type="term" value="F:porin activity"/>
    <property type="evidence" value="ECO:0007669"/>
    <property type="project" value="UniProtKB-KW"/>
</dbReference>
<comment type="subcellular location">
    <subcellularLocation>
        <location evidence="10">Cell outer membrane</location>
        <topology evidence="10">Multi-pass membrane protein</topology>
    </subcellularLocation>
</comment>
<evidence type="ECO:0000313" key="11">
    <source>
        <dbReference type="EMBL" id="SDK07290.1"/>
    </source>
</evidence>
<keyword evidence="8 10" id="KW-0472">Membrane</keyword>
<evidence type="ECO:0000256" key="9">
    <source>
        <dbReference type="ARBA" id="ARBA00023237"/>
    </source>
</evidence>
<gene>
    <name evidence="11" type="ORF">SAMN05428953_111106</name>
</gene>
<keyword evidence="5 10" id="KW-0732">Signal</keyword>
<evidence type="ECO:0000256" key="1">
    <source>
        <dbReference type="ARBA" id="ARBA00009521"/>
    </source>
</evidence>
<evidence type="ECO:0000256" key="3">
    <source>
        <dbReference type="ARBA" id="ARBA00022452"/>
    </source>
</evidence>
<name>A0A1G8YZ86_9HYPH</name>
<keyword evidence="2 10" id="KW-0813">Transport</keyword>
<evidence type="ECO:0000256" key="4">
    <source>
        <dbReference type="ARBA" id="ARBA00022692"/>
    </source>
</evidence>
<evidence type="ECO:0000256" key="2">
    <source>
        <dbReference type="ARBA" id="ARBA00022448"/>
    </source>
</evidence>
<evidence type="ECO:0000256" key="8">
    <source>
        <dbReference type="ARBA" id="ARBA00023136"/>
    </source>
</evidence>
<dbReference type="EMBL" id="FNEE01000011">
    <property type="protein sequence ID" value="SDK07290.1"/>
    <property type="molecule type" value="Genomic_DNA"/>
</dbReference>
<evidence type="ECO:0000256" key="5">
    <source>
        <dbReference type="ARBA" id="ARBA00022729"/>
    </source>
</evidence>
<dbReference type="GO" id="GO:0009279">
    <property type="term" value="C:cell outer membrane"/>
    <property type="evidence" value="ECO:0007669"/>
    <property type="project" value="UniProtKB-SubCell"/>
</dbReference>
<keyword evidence="4 10" id="KW-0812">Transmembrane</keyword>
<evidence type="ECO:0000256" key="6">
    <source>
        <dbReference type="ARBA" id="ARBA00023065"/>
    </source>
</evidence>
<dbReference type="RefSeq" id="WP_091595823.1">
    <property type="nucleotide sequence ID" value="NZ_FNEE01000011.1"/>
</dbReference>
<evidence type="ECO:0000313" key="12">
    <source>
        <dbReference type="Proteomes" id="UP000198894"/>
    </source>
</evidence>
<keyword evidence="9 10" id="KW-0998">Cell outer membrane</keyword>
<reference evidence="12" key="1">
    <citation type="submission" date="2016-10" db="EMBL/GenBank/DDBJ databases">
        <authorList>
            <person name="Varghese N."/>
            <person name="Submissions S."/>
        </authorList>
    </citation>
    <scope>NUCLEOTIDE SEQUENCE [LARGE SCALE GENOMIC DNA]</scope>
    <source>
        <strain evidence="12">CGMCC 1.11022</strain>
    </source>
</reference>
<dbReference type="Pfam" id="PF02530">
    <property type="entry name" value="Porin_2"/>
    <property type="match status" value="1"/>
</dbReference>
<evidence type="ECO:0000256" key="7">
    <source>
        <dbReference type="ARBA" id="ARBA00023114"/>
    </source>
</evidence>
<dbReference type="Proteomes" id="UP000198894">
    <property type="component" value="Unassembled WGS sequence"/>
</dbReference>
<protein>
    <recommendedName>
        <fullName evidence="10">Porin</fullName>
    </recommendedName>
</protein>
<proteinExistence type="inferred from homology"/>
<dbReference type="SUPFAM" id="SSF56935">
    <property type="entry name" value="Porins"/>
    <property type="match status" value="1"/>
</dbReference>